<reference evidence="2" key="1">
    <citation type="submission" date="2019-03" db="EMBL/GenBank/DDBJ databases">
        <title>WGS assembly of Setaria viridis.</title>
        <authorList>
            <person name="Huang P."/>
            <person name="Jenkins J."/>
            <person name="Grimwood J."/>
            <person name="Barry K."/>
            <person name="Healey A."/>
            <person name="Mamidi S."/>
            <person name="Sreedasyam A."/>
            <person name="Shu S."/>
            <person name="Feldman M."/>
            <person name="Wu J."/>
            <person name="Yu Y."/>
            <person name="Chen C."/>
            <person name="Johnson J."/>
            <person name="Rokhsar D."/>
            <person name="Baxter I."/>
            <person name="Schmutz J."/>
            <person name="Brutnell T."/>
            <person name="Kellogg E."/>
        </authorList>
    </citation>
    <scope>NUCLEOTIDE SEQUENCE [LARGE SCALE GENOMIC DNA]</scope>
</reference>
<feature type="transmembrane region" description="Helical" evidence="1">
    <location>
        <begin position="64"/>
        <end position="84"/>
    </location>
</feature>
<evidence type="ECO:0000256" key="1">
    <source>
        <dbReference type="SAM" id="Phobius"/>
    </source>
</evidence>
<evidence type="ECO:0000313" key="3">
    <source>
        <dbReference type="Proteomes" id="UP000298652"/>
    </source>
</evidence>
<proteinExistence type="predicted"/>
<dbReference type="Proteomes" id="UP000298652">
    <property type="component" value="Chromosome 4"/>
</dbReference>
<keyword evidence="1" id="KW-0472">Membrane</keyword>
<sequence>MVAPLARYLRRLAAMAAMDGRARAIGGHHQQLIDSARVLLLLGAITLTHQVSRSAPSSGNVEHLVIGLILWLLGAALAMLSLVARRFPRLAAAGACIATGLRNYLLGGL</sequence>
<protein>
    <submittedName>
        <fullName evidence="2">Uncharacterized protein</fullName>
    </submittedName>
</protein>
<dbReference type="OMA" id="ELYLYHV"/>
<dbReference type="Gramene" id="TKW22556">
    <property type="protein sequence ID" value="TKW22556"/>
    <property type="gene ID" value="SEVIR_4G236500v2"/>
</dbReference>
<accession>A0A4V6D8L0</accession>
<name>A0A4V6D8L0_SETVI</name>
<evidence type="ECO:0000313" key="2">
    <source>
        <dbReference type="EMBL" id="TKW22556.1"/>
    </source>
</evidence>
<dbReference type="EMBL" id="CM016555">
    <property type="protein sequence ID" value="TKW22556.1"/>
    <property type="molecule type" value="Genomic_DNA"/>
</dbReference>
<keyword evidence="3" id="KW-1185">Reference proteome</keyword>
<dbReference type="AlphaFoldDB" id="A0A4V6D8L0"/>
<keyword evidence="1" id="KW-1133">Transmembrane helix</keyword>
<organism evidence="2 3">
    <name type="scientific">Setaria viridis</name>
    <name type="common">Green bristlegrass</name>
    <name type="synonym">Setaria italica subsp. viridis</name>
    <dbReference type="NCBI Taxonomy" id="4556"/>
    <lineage>
        <taxon>Eukaryota</taxon>
        <taxon>Viridiplantae</taxon>
        <taxon>Streptophyta</taxon>
        <taxon>Embryophyta</taxon>
        <taxon>Tracheophyta</taxon>
        <taxon>Spermatophyta</taxon>
        <taxon>Magnoliopsida</taxon>
        <taxon>Liliopsida</taxon>
        <taxon>Poales</taxon>
        <taxon>Poaceae</taxon>
        <taxon>PACMAD clade</taxon>
        <taxon>Panicoideae</taxon>
        <taxon>Panicodae</taxon>
        <taxon>Paniceae</taxon>
        <taxon>Cenchrinae</taxon>
        <taxon>Setaria</taxon>
    </lineage>
</organism>
<keyword evidence="1" id="KW-0812">Transmembrane</keyword>
<gene>
    <name evidence="2" type="ORF">SEVIR_4G236500v2</name>
</gene>